<dbReference type="PROSITE" id="PS50110">
    <property type="entry name" value="RESPONSE_REGULATORY"/>
    <property type="match status" value="1"/>
</dbReference>
<feature type="domain" description="Response regulatory" evidence="6">
    <location>
        <begin position="1519"/>
        <end position="1663"/>
    </location>
</feature>
<feature type="region of interest" description="Disordered" evidence="3">
    <location>
        <begin position="1229"/>
        <end position="1270"/>
    </location>
</feature>
<dbReference type="SUPFAM" id="SSF52172">
    <property type="entry name" value="CheY-like"/>
    <property type="match status" value="2"/>
</dbReference>
<evidence type="ECO:0000256" key="3">
    <source>
        <dbReference type="SAM" id="MobiDB-lite"/>
    </source>
</evidence>
<evidence type="ECO:0000256" key="4">
    <source>
        <dbReference type="SAM" id="Phobius"/>
    </source>
</evidence>
<evidence type="ECO:0000313" key="8">
    <source>
        <dbReference type="Proteomes" id="UP000322899"/>
    </source>
</evidence>
<dbReference type="InterPro" id="IPR011006">
    <property type="entry name" value="CheY-like_superfamily"/>
</dbReference>
<dbReference type="PANTHER" id="PTHR44591:SF3">
    <property type="entry name" value="RESPONSE REGULATORY DOMAIN-CONTAINING PROTEIN"/>
    <property type="match status" value="1"/>
</dbReference>
<feature type="transmembrane region" description="Helical" evidence="4">
    <location>
        <begin position="198"/>
        <end position="224"/>
    </location>
</feature>
<organism evidence="7 8">
    <name type="scientific">Cafeteria roenbergensis</name>
    <name type="common">Marine flagellate</name>
    <dbReference type="NCBI Taxonomy" id="33653"/>
    <lineage>
        <taxon>Eukaryota</taxon>
        <taxon>Sar</taxon>
        <taxon>Stramenopiles</taxon>
        <taxon>Bigyra</taxon>
        <taxon>Opalozoa</taxon>
        <taxon>Bicosoecida</taxon>
        <taxon>Cafeteriaceae</taxon>
        <taxon>Cafeteria</taxon>
    </lineage>
</organism>
<protein>
    <recommendedName>
        <fullName evidence="6">Response regulatory domain-containing protein</fullName>
    </recommendedName>
</protein>
<dbReference type="Pfam" id="PF00072">
    <property type="entry name" value="Response_reg"/>
    <property type="match status" value="1"/>
</dbReference>
<keyword evidence="4" id="KW-0472">Membrane</keyword>
<gene>
    <name evidence="7" type="ORF">FNF27_05120</name>
</gene>
<feature type="chain" id="PRO_5023056101" description="Response regulatory domain-containing protein" evidence="5">
    <location>
        <begin position="24"/>
        <end position="1664"/>
    </location>
</feature>
<keyword evidence="1 2" id="KW-0597">Phosphoprotein</keyword>
<feature type="transmembrane region" description="Helical" evidence="4">
    <location>
        <begin position="66"/>
        <end position="87"/>
    </location>
</feature>
<keyword evidence="5" id="KW-0732">Signal</keyword>
<dbReference type="CDD" id="cd00156">
    <property type="entry name" value="REC"/>
    <property type="match status" value="2"/>
</dbReference>
<evidence type="ECO:0000256" key="1">
    <source>
        <dbReference type="ARBA" id="ARBA00022553"/>
    </source>
</evidence>
<evidence type="ECO:0000256" key="5">
    <source>
        <dbReference type="SAM" id="SignalP"/>
    </source>
</evidence>
<evidence type="ECO:0000313" key="7">
    <source>
        <dbReference type="EMBL" id="KAA0173343.1"/>
    </source>
</evidence>
<dbReference type="PANTHER" id="PTHR44591">
    <property type="entry name" value="STRESS RESPONSE REGULATOR PROTEIN 1"/>
    <property type="match status" value="1"/>
</dbReference>
<feature type="signal peptide" evidence="5">
    <location>
        <begin position="1"/>
        <end position="23"/>
    </location>
</feature>
<dbReference type="GO" id="GO:0000155">
    <property type="term" value="F:phosphorelay sensor kinase activity"/>
    <property type="evidence" value="ECO:0007669"/>
    <property type="project" value="InterPro"/>
</dbReference>
<feature type="modified residue" description="4-aspartylphosphate" evidence="2">
    <location>
        <position position="1574"/>
    </location>
</feature>
<feature type="transmembrane region" description="Helical" evidence="4">
    <location>
        <begin position="798"/>
        <end position="815"/>
    </location>
</feature>
<feature type="transmembrane region" description="Helical" evidence="4">
    <location>
        <begin position="967"/>
        <end position="993"/>
    </location>
</feature>
<accession>A0A5A8E6E8</accession>
<dbReference type="Proteomes" id="UP000322899">
    <property type="component" value="Unassembled WGS sequence"/>
</dbReference>
<feature type="transmembrane region" description="Helical" evidence="4">
    <location>
        <begin position="32"/>
        <end position="54"/>
    </location>
</feature>
<feature type="compositionally biased region" description="Low complexity" evidence="3">
    <location>
        <begin position="1250"/>
        <end position="1264"/>
    </location>
</feature>
<name>A0A5A8E6E8_CAFRO</name>
<keyword evidence="4" id="KW-1133">Transmembrane helix</keyword>
<dbReference type="EMBL" id="VLTO01000034">
    <property type="protein sequence ID" value="KAA0173343.1"/>
    <property type="molecule type" value="Genomic_DNA"/>
</dbReference>
<feature type="transmembrane region" description="Helical" evidence="4">
    <location>
        <begin position="763"/>
        <end position="786"/>
    </location>
</feature>
<sequence>MAGVVVLACLVVALSLTMPSAAAHGPRSRISAFGFIMCLHAAMWPTATGARFGLVPLPFAPGSCATLQVSSVGMFLISSVTSAHIALEWQAEDERVIARFSHGGWVLVSRGFLAAISLVIADGWITYLLLTGQIVTFELAVATMVFRALVHSAWVPLAQAVLDAIVPGAQQPGGWDSFFGWLATSRSRRGRCRTTVEVVSEVVLMVRIASMVMIVTMMVVFGTWPVCSAWNQLVSQANPPAPFPAGLDAGAKDTQELFFAMAVLDAGFNVAAFGNMLGPAVSMTLQLQLGLTAARTAQQANADRQLLHAVTYVSHHTRGPLNAAVLCLAVLQDYHERKGGGGGELSGVARAPSAATLTMTPRVVSVGRHSTIRLAQRSQRLSLLSDATPTSASMLRDLGTSLESAKQQLDDLLLWQRLEATKCVTQVSWAGFTRRWRSRLEQHFEGQRTEAGVELIFVIQAPGQPPRASWQQKRRSAVFPASEGALLPKGPQAVSRRTSISDMLGARRAAVDAAGWLVLTDHARVFHAAVAMLALGSFAAAAGARREARKLLPHDPKGSGAVSSSGLVSASASAEPSASPSVQVAVSVVAAVGDLGRPPTFEAVPPPAGAGPAVAGELVVEVRYDGDGFDAAQLLERDPFEPFDRSGAASSTTATAEDLLSGDGLRLAVLRGVATSLHGEAGVASGGRHDDATVLRVERRLLERWGARVEGFADGADVVARLRELQTTGGRFPDTLVIDSQMPRLDGLATRAAALEAFNHGHLVARGAMVGVMVLVCLVVALSLSTPMAAAPSLRSRIVAFLVVVCMQCLLWPPATGARFAWVPVPFWPGSCLHVLRSSIVMFLTSSVTTAHIGTEWPEEDDRVVRRCGRGGWFQLTRGAAASLLMMTAEVWLTGAFALGLLGHIAAALVVVGSGGFLHMLSIPLLQGTIDIAFPAGEHSPAGLGAMRAWLLTSLRRRVTLRTSIDLVGFFVLLIRALSGSFNGFVFVTFGMWQVCSGWERLASQASPPGPFPDGLDAGASDGQDLLWALSTTDAALLVGALGLMLGPAVSMTLQLQLGLTAARTAQRAKADRQLLHAVTYVSHHTRGPLNAAVMCLTVLEESCQQWSSQAELGVASPRAAMLSASPRASDVYWAQHSLLTGRSQRLSLLSDATPTSASMLRDLGTSLESAKQQLDDLLLWQRLGTRKAATHVSWAGFTRRWRSRLEQHFEGQRTEAGVELRVHGLRQDSTSASASAVGPGLGRTGLRPASATAEGARGTTAEHASARPGWLSPGDRRLAPAAGWLVLTDHARVFHAAVAMLALGSFAAAAGARREARKLLPHDPKGSGAVSSSGLVSASASAEPSASPSVQVAVSVVAAVGDLGRPPTFEAVPPPAGAGPAVAGELVVEVRYDGDGFDAAQLLERDPFEPFDRSGAASSTTATAEDLLSGDGLRLAVLRGVATSLHGEAGVASGGRRRGAHLWLRAPVWMVPAPATAGAPLGLAVKSVSPPVSASRIFPSIPEASGASQQQQPLAGRTVWLADDDATVLRVERRLLERWGARVEGFADGADVVARLRELQTTGGRFPDTLVIDSQMPRLDGLATVRALQAMGRGVAWGQAVDATGRRVGGDERWSASGPLLVLATGESSRPLEAEARGLGVREVLVKPLRADRLLEELCLDLE</sequence>
<dbReference type="Gene3D" id="3.40.50.2300">
    <property type="match status" value="2"/>
</dbReference>
<dbReference type="SMART" id="SM00448">
    <property type="entry name" value="REC"/>
    <property type="match status" value="1"/>
</dbReference>
<dbReference type="SMART" id="SM00388">
    <property type="entry name" value="HisKA"/>
    <property type="match status" value="2"/>
</dbReference>
<evidence type="ECO:0000259" key="6">
    <source>
        <dbReference type="PROSITE" id="PS50110"/>
    </source>
</evidence>
<evidence type="ECO:0000256" key="2">
    <source>
        <dbReference type="PROSITE-ProRule" id="PRU00169"/>
    </source>
</evidence>
<dbReference type="InterPro" id="IPR050595">
    <property type="entry name" value="Bact_response_regulator"/>
</dbReference>
<dbReference type="InterPro" id="IPR003661">
    <property type="entry name" value="HisK_dim/P_dom"/>
</dbReference>
<keyword evidence="4" id="KW-0812">Transmembrane</keyword>
<comment type="caution">
    <text evidence="7">The sequence shown here is derived from an EMBL/GenBank/DDBJ whole genome shotgun (WGS) entry which is preliminary data.</text>
</comment>
<reference evidence="7 8" key="1">
    <citation type="submission" date="2019-07" db="EMBL/GenBank/DDBJ databases">
        <title>Genomes of Cafeteria roenbergensis.</title>
        <authorList>
            <person name="Fischer M.G."/>
            <person name="Hackl T."/>
            <person name="Roman M."/>
        </authorList>
    </citation>
    <scope>NUCLEOTIDE SEQUENCE [LARGE SCALE GENOMIC DNA]</scope>
    <source>
        <strain evidence="7 8">E4-10P</strain>
    </source>
</reference>
<dbReference type="InterPro" id="IPR001789">
    <property type="entry name" value="Sig_transdc_resp-reg_receiver"/>
</dbReference>
<feature type="transmembrane region" description="Helical" evidence="4">
    <location>
        <begin position="107"/>
        <end position="130"/>
    </location>
</feature>
<proteinExistence type="predicted"/>